<reference evidence="2" key="1">
    <citation type="submission" date="2016-10" db="EMBL/GenBank/DDBJ databases">
        <authorList>
            <person name="Varghese N."/>
            <person name="Submissions S."/>
        </authorList>
    </citation>
    <scope>NUCLEOTIDE SEQUENCE [LARGE SCALE GENOMIC DNA]</scope>
    <source>
        <strain evidence="2">DSM 15719</strain>
    </source>
</reference>
<evidence type="ECO:0000313" key="1">
    <source>
        <dbReference type="EMBL" id="SEQ10125.1"/>
    </source>
</evidence>
<dbReference type="OrthoDB" id="883248at2"/>
<name>A0A1H9D9G2_FLAFI</name>
<dbReference type="AlphaFoldDB" id="A0A1H9D9G2"/>
<accession>A0A1H9D9G2</accession>
<keyword evidence="2" id="KW-1185">Reference proteome</keyword>
<dbReference type="RefSeq" id="WP_074720679.1">
    <property type="nucleotide sequence ID" value="NZ_CBCRVS010000002.1"/>
</dbReference>
<organism evidence="1 2">
    <name type="scientific">Flavobacterium frigoris</name>
    <dbReference type="NCBI Taxonomy" id="229204"/>
    <lineage>
        <taxon>Bacteria</taxon>
        <taxon>Pseudomonadati</taxon>
        <taxon>Bacteroidota</taxon>
        <taxon>Flavobacteriia</taxon>
        <taxon>Flavobacteriales</taxon>
        <taxon>Flavobacteriaceae</taxon>
        <taxon>Flavobacterium</taxon>
    </lineage>
</organism>
<sequence>MRKYVILGFVSISFFSKAQHQVSVEESLNSVQLGLLSLSYQNEVKLERTMTLRSEIGLISGYSIKESADGQKEKSYVIVPFINVEPRWYYNLDRRSRLGKDTKNNCANYFSLLTSFASSGTALVNTKDFETAPTLSIIPEYGLRRAIGKHFFTEYSAGIGYRHNFLKKEYFYTVDENEIFFDFQFKVGYIF</sequence>
<evidence type="ECO:0008006" key="3">
    <source>
        <dbReference type="Google" id="ProtNLM"/>
    </source>
</evidence>
<gene>
    <name evidence="1" type="ORF">SAMN05444355_101413</name>
</gene>
<dbReference type="EMBL" id="FOFZ01000001">
    <property type="protein sequence ID" value="SEQ10125.1"/>
    <property type="molecule type" value="Genomic_DNA"/>
</dbReference>
<dbReference type="Proteomes" id="UP000183658">
    <property type="component" value="Unassembled WGS sequence"/>
</dbReference>
<protein>
    <recommendedName>
        <fullName evidence="3">DUF3575 domain-containing protein</fullName>
    </recommendedName>
</protein>
<evidence type="ECO:0000313" key="2">
    <source>
        <dbReference type="Proteomes" id="UP000183658"/>
    </source>
</evidence>
<proteinExistence type="predicted"/>